<feature type="compositionally biased region" description="Polar residues" evidence="2">
    <location>
        <begin position="14"/>
        <end position="28"/>
    </location>
</feature>
<organism evidence="3 4">
    <name type="scientific">Cylindrodendrum hubeiense</name>
    <dbReference type="NCBI Taxonomy" id="595255"/>
    <lineage>
        <taxon>Eukaryota</taxon>
        <taxon>Fungi</taxon>
        <taxon>Dikarya</taxon>
        <taxon>Ascomycota</taxon>
        <taxon>Pezizomycotina</taxon>
        <taxon>Sordariomycetes</taxon>
        <taxon>Hypocreomycetidae</taxon>
        <taxon>Hypocreales</taxon>
        <taxon>Nectriaceae</taxon>
        <taxon>Cylindrodendrum</taxon>
    </lineage>
</organism>
<comment type="caution">
    <text evidence="3">The sequence shown here is derived from an EMBL/GenBank/DDBJ whole genome shotgun (WGS) entry which is preliminary data.</text>
</comment>
<evidence type="ECO:0000256" key="1">
    <source>
        <dbReference type="SAM" id="Coils"/>
    </source>
</evidence>
<name>A0A9P5LCX6_9HYPO</name>
<keyword evidence="4" id="KW-1185">Reference proteome</keyword>
<accession>A0A9P5LCX6</accession>
<feature type="compositionally biased region" description="Basic and acidic residues" evidence="2">
    <location>
        <begin position="1"/>
        <end position="10"/>
    </location>
</feature>
<sequence>MNVSKQEKNCVPEVTTSQSIGHNESAENNVDESCRSSERILGELGVDEMDIDEEGLSDKLYKLQQALNTEKAKTTENKHLLEQSARRENQLRQALDATEVNTNHYRVRLEQSDMKIQELSEELDAEEDAKEEFKQLWKKNAAEFNIRMVNDRGFKPLDDKAFIDKVSLLRRNIRDFAYQHFNNWPIESRHSSRSVEDIAEVLDLQPSALSREFKLSSIVRAYIWAVLDYQVFTRNLVQVDQQERMHQFELWKARTSTLLQSTNASRGHKKWNGSQDKKICDIADYLSDLLPVTTKRKDINEAISMIWNDAVGLDMIMNTQASGLILSYGHTHSKPLRLDDDRMQVESERALIPNKSRVTLVLAPALVRKGDIDGKPLAQEVYLLKMLVSCDNKHSRTQGQRNEEKEHTSVVKRMEVGLKGLINMS</sequence>
<evidence type="ECO:0000313" key="4">
    <source>
        <dbReference type="Proteomes" id="UP000722485"/>
    </source>
</evidence>
<feature type="region of interest" description="Disordered" evidence="2">
    <location>
        <begin position="1"/>
        <end position="31"/>
    </location>
</feature>
<keyword evidence="1" id="KW-0175">Coiled coil</keyword>
<dbReference type="Proteomes" id="UP000722485">
    <property type="component" value="Unassembled WGS sequence"/>
</dbReference>
<gene>
    <name evidence="3" type="ORF">G7Z17_g4126</name>
</gene>
<protein>
    <submittedName>
        <fullName evidence="3">Uncharacterized protein</fullName>
    </submittedName>
</protein>
<dbReference type="OrthoDB" id="5213630at2759"/>
<evidence type="ECO:0000313" key="3">
    <source>
        <dbReference type="EMBL" id="KAF7552714.1"/>
    </source>
</evidence>
<dbReference type="EMBL" id="JAANBB010000056">
    <property type="protein sequence ID" value="KAF7552714.1"/>
    <property type="molecule type" value="Genomic_DNA"/>
</dbReference>
<proteinExistence type="predicted"/>
<feature type="coiled-coil region" evidence="1">
    <location>
        <begin position="81"/>
        <end position="136"/>
    </location>
</feature>
<dbReference type="AlphaFoldDB" id="A0A9P5LCX6"/>
<evidence type="ECO:0000256" key="2">
    <source>
        <dbReference type="SAM" id="MobiDB-lite"/>
    </source>
</evidence>
<reference evidence="3" key="1">
    <citation type="submission" date="2020-03" db="EMBL/GenBank/DDBJ databases">
        <title>Draft Genome Sequence of Cylindrodendrum hubeiense.</title>
        <authorList>
            <person name="Buettner E."/>
            <person name="Kellner H."/>
        </authorList>
    </citation>
    <scope>NUCLEOTIDE SEQUENCE</scope>
    <source>
        <strain evidence="3">IHI 201604</strain>
    </source>
</reference>